<dbReference type="KEGG" id="aqu:105311894"/>
<dbReference type="Pfam" id="PF05585">
    <property type="entry name" value="DUF1758"/>
    <property type="match status" value="1"/>
</dbReference>
<keyword evidence="1" id="KW-0863">Zinc-finger</keyword>
<dbReference type="InterPro" id="IPR008737">
    <property type="entry name" value="DUF1758"/>
</dbReference>
<feature type="compositionally biased region" description="Basic and acidic residues" evidence="2">
    <location>
        <begin position="86"/>
        <end position="103"/>
    </location>
</feature>
<evidence type="ECO:0000313" key="5">
    <source>
        <dbReference type="Proteomes" id="UP000007879"/>
    </source>
</evidence>
<proteinExistence type="predicted"/>
<keyword evidence="5" id="KW-1185">Reference proteome</keyword>
<feature type="region of interest" description="Disordered" evidence="2">
    <location>
        <begin position="86"/>
        <end position="111"/>
    </location>
</feature>
<keyword evidence="1" id="KW-0479">Metal-binding</keyword>
<evidence type="ECO:0000256" key="2">
    <source>
        <dbReference type="SAM" id="MobiDB-lite"/>
    </source>
</evidence>
<dbReference type="Proteomes" id="UP000007879">
    <property type="component" value="Unassembled WGS sequence"/>
</dbReference>
<feature type="compositionally biased region" description="Basic and acidic residues" evidence="2">
    <location>
        <begin position="198"/>
        <end position="215"/>
    </location>
</feature>
<dbReference type="GO" id="GO:0003676">
    <property type="term" value="F:nucleic acid binding"/>
    <property type="evidence" value="ECO:0007669"/>
    <property type="project" value="InterPro"/>
</dbReference>
<dbReference type="AlphaFoldDB" id="A0AAN0IRH9"/>
<dbReference type="EnsemblMetazoa" id="XM_011409319.1">
    <property type="protein sequence ID" value="XP_011407621.1"/>
    <property type="gene ID" value="LOC105311894"/>
</dbReference>
<accession>A0AAN0IRH9</accession>
<keyword evidence="1" id="KW-0862">Zinc</keyword>
<evidence type="ECO:0000259" key="3">
    <source>
        <dbReference type="PROSITE" id="PS50158"/>
    </source>
</evidence>
<dbReference type="PANTHER" id="PTHR47331">
    <property type="entry name" value="PHD-TYPE DOMAIN-CONTAINING PROTEIN"/>
    <property type="match status" value="1"/>
</dbReference>
<reference evidence="5" key="1">
    <citation type="journal article" date="2010" name="Nature">
        <title>The Amphimedon queenslandica genome and the evolution of animal complexity.</title>
        <authorList>
            <person name="Srivastava M."/>
            <person name="Simakov O."/>
            <person name="Chapman J."/>
            <person name="Fahey B."/>
            <person name="Gauthier M.E."/>
            <person name="Mitros T."/>
            <person name="Richards G.S."/>
            <person name="Conaco C."/>
            <person name="Dacre M."/>
            <person name="Hellsten U."/>
            <person name="Larroux C."/>
            <person name="Putnam N.H."/>
            <person name="Stanke M."/>
            <person name="Adamska M."/>
            <person name="Darling A."/>
            <person name="Degnan S.M."/>
            <person name="Oakley T.H."/>
            <person name="Plachetzki D.C."/>
            <person name="Zhai Y."/>
            <person name="Adamski M."/>
            <person name="Calcino A."/>
            <person name="Cummins S.F."/>
            <person name="Goodstein D.M."/>
            <person name="Harris C."/>
            <person name="Jackson D.J."/>
            <person name="Leys S.P."/>
            <person name="Shu S."/>
            <person name="Woodcroft B.J."/>
            <person name="Vervoort M."/>
            <person name="Kosik K.S."/>
            <person name="Manning G."/>
            <person name="Degnan B.M."/>
            <person name="Rokhsar D.S."/>
        </authorList>
    </citation>
    <scope>NUCLEOTIDE SEQUENCE [LARGE SCALE GENOMIC DNA]</scope>
</reference>
<feature type="domain" description="CCHC-type" evidence="3">
    <location>
        <begin position="156"/>
        <end position="171"/>
    </location>
</feature>
<sequence>MEALLNLEAVTWQGNTTGLRFLFDKIETHTRELVALGVAPEAYNSLLPSLLMKKLPHELCLAISRRIPEDEWNLERIMKELSDELRARERTASERKKTSDEHRSHNKGASFKPTSAALHSRVYSCHYCEGNHKSESCLKVSKPEDRCQFIRDSGSRCFVCLKKGHVSRNCRLGGKCKHCQERHHNSICFKLSGEKSEGTRESDQRKGSLDPKAEPFKSSSLLTDSSGLILLQTAKAFVENSNCQDIKELRLIFHSGSQRSYITERAKRALCLRVSGKRDMNITTFGACGSKGFTCEIVRVNVETRDGERVGMKLTIPIICESITGVSLSQCVQTYEHLQGLNLADEINEGELIEFHVLVGLDYYWRFVTGEVIQGKRGPTAIYSSLGWLL</sequence>
<organism evidence="4 5">
    <name type="scientific">Amphimedon queenslandica</name>
    <name type="common">Sponge</name>
    <dbReference type="NCBI Taxonomy" id="400682"/>
    <lineage>
        <taxon>Eukaryota</taxon>
        <taxon>Metazoa</taxon>
        <taxon>Porifera</taxon>
        <taxon>Demospongiae</taxon>
        <taxon>Heteroscleromorpha</taxon>
        <taxon>Haplosclerida</taxon>
        <taxon>Niphatidae</taxon>
        <taxon>Amphimedon</taxon>
    </lineage>
</organism>
<protein>
    <recommendedName>
        <fullName evidence="3">CCHC-type domain-containing protein</fullName>
    </recommendedName>
</protein>
<name>A0AAN0IRH9_AMPQE</name>
<dbReference type="PROSITE" id="PS50158">
    <property type="entry name" value="ZF_CCHC"/>
    <property type="match status" value="1"/>
</dbReference>
<dbReference type="GeneID" id="105311894"/>
<evidence type="ECO:0000313" key="4">
    <source>
        <dbReference type="EnsemblMetazoa" id="XP_011407621.1"/>
    </source>
</evidence>
<dbReference type="RefSeq" id="XP_011407621.1">
    <property type="nucleotide sequence ID" value="XM_011409319.1"/>
</dbReference>
<evidence type="ECO:0000256" key="1">
    <source>
        <dbReference type="PROSITE-ProRule" id="PRU00047"/>
    </source>
</evidence>
<dbReference type="GO" id="GO:0008270">
    <property type="term" value="F:zinc ion binding"/>
    <property type="evidence" value="ECO:0007669"/>
    <property type="project" value="UniProtKB-KW"/>
</dbReference>
<dbReference type="PANTHER" id="PTHR47331:SF5">
    <property type="entry name" value="RIBONUCLEASE H"/>
    <property type="match status" value="1"/>
</dbReference>
<dbReference type="InterPro" id="IPR001878">
    <property type="entry name" value="Znf_CCHC"/>
</dbReference>
<feature type="region of interest" description="Disordered" evidence="2">
    <location>
        <begin position="198"/>
        <end position="217"/>
    </location>
</feature>
<reference evidence="4" key="2">
    <citation type="submission" date="2024-06" db="UniProtKB">
        <authorList>
            <consortium name="EnsemblMetazoa"/>
        </authorList>
    </citation>
    <scope>IDENTIFICATION</scope>
</reference>